<name>A0A919AM65_9ACTN</name>
<reference evidence="3" key="1">
    <citation type="journal article" date="2014" name="Int. J. Syst. Evol. Microbiol.">
        <title>Complete genome sequence of Corynebacterium casei LMG S-19264T (=DSM 44701T), isolated from a smear-ripened cheese.</title>
        <authorList>
            <consortium name="US DOE Joint Genome Institute (JGI-PGF)"/>
            <person name="Walter F."/>
            <person name="Albersmeier A."/>
            <person name="Kalinowski J."/>
            <person name="Ruckert C."/>
        </authorList>
    </citation>
    <scope>NUCLEOTIDE SEQUENCE</scope>
    <source>
        <strain evidence="3">JCM 3302</strain>
    </source>
</reference>
<protein>
    <recommendedName>
        <fullName evidence="2">Activator of Hsp90 ATPase homologue 1/2-like C-terminal domain-containing protein</fullName>
    </recommendedName>
</protein>
<dbReference type="InterPro" id="IPR013538">
    <property type="entry name" value="ASHA1/2-like_C"/>
</dbReference>
<feature type="domain" description="Activator of Hsp90 ATPase homologue 1/2-like C-terminal" evidence="2">
    <location>
        <begin position="18"/>
        <end position="143"/>
    </location>
</feature>
<evidence type="ECO:0000259" key="2">
    <source>
        <dbReference type="Pfam" id="PF08327"/>
    </source>
</evidence>
<evidence type="ECO:0000313" key="4">
    <source>
        <dbReference type="Proteomes" id="UP000641386"/>
    </source>
</evidence>
<accession>A0A919AM65</accession>
<sequence length="149" mass="16841">MSVPPFEPVEIRRRFPVAPHVLFDAWITSPVMRRWLFASDSGELVSIDVDPRVGGAFSIVERREEGEEGEVEVDHFGTYIEVDRPGRLAFTLEVPWHFPGITQVGVDIRPVPEGSEMFFRQTGVDPATTRDAWHRMFDQLDEAISASSA</sequence>
<dbReference type="InterPro" id="IPR023393">
    <property type="entry name" value="START-like_dom_sf"/>
</dbReference>
<dbReference type="Pfam" id="PF08327">
    <property type="entry name" value="AHSA1"/>
    <property type="match status" value="1"/>
</dbReference>
<dbReference type="Proteomes" id="UP000641386">
    <property type="component" value="Unassembled WGS sequence"/>
</dbReference>
<dbReference type="CDD" id="cd07814">
    <property type="entry name" value="SRPBCC_CalC_Aha1-like"/>
    <property type="match status" value="1"/>
</dbReference>
<comment type="caution">
    <text evidence="3">The sequence shown here is derived from an EMBL/GenBank/DDBJ whole genome shotgun (WGS) entry which is preliminary data.</text>
</comment>
<gene>
    <name evidence="3" type="ORF">GCM10014715_82610</name>
</gene>
<organism evidence="3 4">
    <name type="scientific">Streptomyces spiralis</name>
    <dbReference type="NCBI Taxonomy" id="66376"/>
    <lineage>
        <taxon>Bacteria</taxon>
        <taxon>Bacillati</taxon>
        <taxon>Actinomycetota</taxon>
        <taxon>Actinomycetes</taxon>
        <taxon>Kitasatosporales</taxon>
        <taxon>Streptomycetaceae</taxon>
        <taxon>Streptomyces</taxon>
    </lineage>
</organism>
<proteinExistence type="inferred from homology"/>
<dbReference type="EMBL" id="BNBC01000068">
    <property type="protein sequence ID" value="GHF14697.1"/>
    <property type="molecule type" value="Genomic_DNA"/>
</dbReference>
<comment type="similarity">
    <text evidence="1">Belongs to the AHA1 family.</text>
</comment>
<evidence type="ECO:0000256" key="1">
    <source>
        <dbReference type="ARBA" id="ARBA00006817"/>
    </source>
</evidence>
<dbReference type="SUPFAM" id="SSF55961">
    <property type="entry name" value="Bet v1-like"/>
    <property type="match status" value="1"/>
</dbReference>
<dbReference type="Gene3D" id="3.30.530.20">
    <property type="match status" value="1"/>
</dbReference>
<reference evidence="3" key="2">
    <citation type="submission" date="2020-09" db="EMBL/GenBank/DDBJ databases">
        <authorList>
            <person name="Sun Q."/>
            <person name="Ohkuma M."/>
        </authorList>
    </citation>
    <scope>NUCLEOTIDE SEQUENCE</scope>
    <source>
        <strain evidence="3">JCM 3302</strain>
    </source>
</reference>
<keyword evidence="4" id="KW-1185">Reference proteome</keyword>
<evidence type="ECO:0000313" key="3">
    <source>
        <dbReference type="EMBL" id="GHF14697.1"/>
    </source>
</evidence>
<dbReference type="AlphaFoldDB" id="A0A919AM65"/>